<dbReference type="GO" id="GO:0016747">
    <property type="term" value="F:acyltransferase activity, transferring groups other than amino-acyl groups"/>
    <property type="evidence" value="ECO:0007669"/>
    <property type="project" value="InterPro"/>
</dbReference>
<reference evidence="4 5" key="1">
    <citation type="submission" date="2019-10" db="EMBL/GenBank/DDBJ databases">
        <title>Vibrio sp. nov. isolated from a shrimp pond.</title>
        <authorList>
            <person name="Gomez-Gil B."/>
            <person name="Enciso-Ibarra J."/>
            <person name="Enciso-Ibarra K."/>
            <person name="Bolan-Mejia C."/>
        </authorList>
    </citation>
    <scope>NUCLEOTIDE SEQUENCE [LARGE SCALE GENOMIC DNA]</scope>
    <source>
        <strain evidence="4 5">CAIM 722</strain>
    </source>
</reference>
<name>A0A7X4RVH0_9VIBR</name>
<evidence type="ECO:0000313" key="5">
    <source>
        <dbReference type="Proteomes" id="UP000462621"/>
    </source>
</evidence>
<evidence type="ECO:0000256" key="1">
    <source>
        <dbReference type="ARBA" id="ARBA00022679"/>
    </source>
</evidence>
<organism evidence="4 5">
    <name type="scientific">Vibrio eleionomae</name>
    <dbReference type="NCBI Taxonomy" id="2653505"/>
    <lineage>
        <taxon>Bacteria</taxon>
        <taxon>Pseudomonadati</taxon>
        <taxon>Pseudomonadota</taxon>
        <taxon>Gammaproteobacteria</taxon>
        <taxon>Vibrionales</taxon>
        <taxon>Vibrionaceae</taxon>
        <taxon>Vibrio</taxon>
    </lineage>
</organism>
<dbReference type="RefSeq" id="WP_161157018.1">
    <property type="nucleotide sequence ID" value="NZ_WEKT01000031.1"/>
</dbReference>
<dbReference type="InterPro" id="IPR051556">
    <property type="entry name" value="N-term/lysine_N-AcTrnsfr"/>
</dbReference>
<evidence type="ECO:0000259" key="3">
    <source>
        <dbReference type="PROSITE" id="PS51186"/>
    </source>
</evidence>
<accession>A0A7X4RVH0</accession>
<keyword evidence="5" id="KW-1185">Reference proteome</keyword>
<dbReference type="SUPFAM" id="SSF55729">
    <property type="entry name" value="Acyl-CoA N-acyltransferases (Nat)"/>
    <property type="match status" value="1"/>
</dbReference>
<dbReference type="PROSITE" id="PS51186">
    <property type="entry name" value="GNAT"/>
    <property type="match status" value="1"/>
</dbReference>
<dbReference type="InterPro" id="IPR000182">
    <property type="entry name" value="GNAT_dom"/>
</dbReference>
<comment type="caution">
    <text evidence="4">The sequence shown here is derived from an EMBL/GenBank/DDBJ whole genome shotgun (WGS) entry which is preliminary data.</text>
</comment>
<dbReference type="CDD" id="cd04301">
    <property type="entry name" value="NAT_SF"/>
    <property type="match status" value="1"/>
</dbReference>
<evidence type="ECO:0000313" key="4">
    <source>
        <dbReference type="EMBL" id="MZI94538.1"/>
    </source>
</evidence>
<feature type="domain" description="N-acetyltransferase" evidence="3">
    <location>
        <begin position="5"/>
        <end position="138"/>
    </location>
</feature>
<dbReference type="AlphaFoldDB" id="A0A7X4RVH0"/>
<keyword evidence="2" id="KW-0012">Acyltransferase</keyword>
<sequence length="138" mass="16052">MTYTLNMDPTDEDIASIRNELRKYNTPFLQAVRDQELTVSFCDEQQHQKGGIVGRVWGNWLLINFLWVDDMYRGQGVGSQLLKEIEQQAVKMGCHSVMIDTLSFQARPFYERHGYQCQMSLDNYPVDGQLHFLTKSLL</sequence>
<dbReference type="Gene3D" id="3.40.630.30">
    <property type="match status" value="1"/>
</dbReference>
<dbReference type="InterPro" id="IPR016181">
    <property type="entry name" value="Acyl_CoA_acyltransferase"/>
</dbReference>
<dbReference type="PANTHER" id="PTHR42919">
    <property type="entry name" value="N-ALPHA-ACETYLTRANSFERASE"/>
    <property type="match status" value="1"/>
</dbReference>
<proteinExistence type="predicted"/>
<evidence type="ECO:0000256" key="2">
    <source>
        <dbReference type="ARBA" id="ARBA00023315"/>
    </source>
</evidence>
<dbReference type="EMBL" id="WEKT01000031">
    <property type="protein sequence ID" value="MZI94538.1"/>
    <property type="molecule type" value="Genomic_DNA"/>
</dbReference>
<dbReference type="Pfam" id="PF00583">
    <property type="entry name" value="Acetyltransf_1"/>
    <property type="match status" value="1"/>
</dbReference>
<dbReference type="PANTHER" id="PTHR42919:SF8">
    <property type="entry name" value="N-ALPHA-ACETYLTRANSFERASE 50"/>
    <property type="match status" value="1"/>
</dbReference>
<gene>
    <name evidence="4" type="ORF">F9817_15190</name>
</gene>
<protein>
    <submittedName>
        <fullName evidence="4">GNAT family N-acetyltransferase</fullName>
    </submittedName>
</protein>
<dbReference type="Proteomes" id="UP000462621">
    <property type="component" value="Unassembled WGS sequence"/>
</dbReference>
<keyword evidence="1 4" id="KW-0808">Transferase</keyword>